<dbReference type="PRINTS" id="PR00838">
    <property type="entry name" value="V5ALLERGEN"/>
</dbReference>
<dbReference type="FunCoup" id="E9G0Y2">
    <property type="interactions" value="166"/>
</dbReference>
<dbReference type="SUPFAM" id="SSF55797">
    <property type="entry name" value="PR-1-like"/>
    <property type="match status" value="1"/>
</dbReference>
<dbReference type="KEGG" id="dpx:DAPPUDRAFT_97193"/>
<name>E9G0Y2_DAPPU</name>
<organism evidence="2 3">
    <name type="scientific">Daphnia pulex</name>
    <name type="common">Water flea</name>
    <dbReference type="NCBI Taxonomy" id="6669"/>
    <lineage>
        <taxon>Eukaryota</taxon>
        <taxon>Metazoa</taxon>
        <taxon>Ecdysozoa</taxon>
        <taxon>Arthropoda</taxon>
        <taxon>Crustacea</taxon>
        <taxon>Branchiopoda</taxon>
        <taxon>Diplostraca</taxon>
        <taxon>Cladocera</taxon>
        <taxon>Anomopoda</taxon>
        <taxon>Daphniidae</taxon>
        <taxon>Daphnia</taxon>
    </lineage>
</organism>
<dbReference type="Proteomes" id="UP000000305">
    <property type="component" value="Unassembled WGS sequence"/>
</dbReference>
<dbReference type="AlphaFoldDB" id="E9G0Y2"/>
<sequence>MSTTTPKPTSPGSTLAPTLGTNYCNLTTCPVPTDNTLCKYTNTTWGAACQPSYPDKSIVTDADIATILTAHNDYRRKVAQGLETQGSPGPQPPASNMRQMKWDQELAVMAAAHAQQCVFSHDACRNVPRFRVGQNVYIAGSSGDILGTSNWNAAVTSWYNEVQYMTTAAVTSLPATSANVIYHYTQVVWAETYLVGCAVAYFQSTATFGTAYPYNRFYVCNYGPTGNWISLPVYLQGTAGSACPAGTVNNNGLCA</sequence>
<dbReference type="Pfam" id="PF00188">
    <property type="entry name" value="CAP"/>
    <property type="match status" value="1"/>
</dbReference>
<gene>
    <name evidence="2" type="ORF">DAPPUDRAFT_97193</name>
</gene>
<dbReference type="InterPro" id="IPR018244">
    <property type="entry name" value="Allrgn_V5/Tpx1_CS"/>
</dbReference>
<dbReference type="EMBL" id="GL732528">
    <property type="protein sequence ID" value="EFX86983.1"/>
    <property type="molecule type" value="Genomic_DNA"/>
</dbReference>
<dbReference type="PROSITE" id="PS01010">
    <property type="entry name" value="CRISP_2"/>
    <property type="match status" value="1"/>
</dbReference>
<dbReference type="OMA" id="MWFDEVQ"/>
<dbReference type="HOGENOM" id="CLU_035730_7_2_1"/>
<proteinExistence type="predicted"/>
<dbReference type="InParanoid" id="E9G0Y2"/>
<dbReference type="GO" id="GO:0005615">
    <property type="term" value="C:extracellular space"/>
    <property type="evidence" value="ECO:0000318"/>
    <property type="project" value="GO_Central"/>
</dbReference>
<evidence type="ECO:0000259" key="1">
    <source>
        <dbReference type="SMART" id="SM00198"/>
    </source>
</evidence>
<dbReference type="InterPro" id="IPR035940">
    <property type="entry name" value="CAP_sf"/>
</dbReference>
<dbReference type="PRINTS" id="PR00837">
    <property type="entry name" value="V5TPXLIKE"/>
</dbReference>
<dbReference type="SMART" id="SM00198">
    <property type="entry name" value="SCP"/>
    <property type="match status" value="1"/>
</dbReference>
<dbReference type="OrthoDB" id="414826at2759"/>
<keyword evidence="3" id="KW-1185">Reference proteome</keyword>
<dbReference type="InterPro" id="IPR014044">
    <property type="entry name" value="CAP_dom"/>
</dbReference>
<accession>E9G0Y2</accession>
<dbReference type="PANTHER" id="PTHR10334">
    <property type="entry name" value="CYSTEINE-RICH SECRETORY PROTEIN-RELATED"/>
    <property type="match status" value="1"/>
</dbReference>
<evidence type="ECO:0000313" key="3">
    <source>
        <dbReference type="Proteomes" id="UP000000305"/>
    </source>
</evidence>
<feature type="domain" description="SCP" evidence="1">
    <location>
        <begin position="62"/>
        <end position="230"/>
    </location>
</feature>
<dbReference type="InterPro" id="IPR002413">
    <property type="entry name" value="V5_allergen-like"/>
</dbReference>
<dbReference type="PhylomeDB" id="E9G0Y2"/>
<reference evidence="2 3" key="1">
    <citation type="journal article" date="2011" name="Science">
        <title>The ecoresponsive genome of Daphnia pulex.</title>
        <authorList>
            <person name="Colbourne J.K."/>
            <person name="Pfrender M.E."/>
            <person name="Gilbert D."/>
            <person name="Thomas W.K."/>
            <person name="Tucker A."/>
            <person name="Oakley T.H."/>
            <person name="Tokishita S."/>
            <person name="Aerts A."/>
            <person name="Arnold G.J."/>
            <person name="Basu M.K."/>
            <person name="Bauer D.J."/>
            <person name="Caceres C.E."/>
            <person name="Carmel L."/>
            <person name="Casola C."/>
            <person name="Choi J.H."/>
            <person name="Detter J.C."/>
            <person name="Dong Q."/>
            <person name="Dusheyko S."/>
            <person name="Eads B.D."/>
            <person name="Frohlich T."/>
            <person name="Geiler-Samerotte K.A."/>
            <person name="Gerlach D."/>
            <person name="Hatcher P."/>
            <person name="Jogdeo S."/>
            <person name="Krijgsveld J."/>
            <person name="Kriventseva E.V."/>
            <person name="Kultz D."/>
            <person name="Laforsch C."/>
            <person name="Lindquist E."/>
            <person name="Lopez J."/>
            <person name="Manak J.R."/>
            <person name="Muller J."/>
            <person name="Pangilinan J."/>
            <person name="Patwardhan R.P."/>
            <person name="Pitluck S."/>
            <person name="Pritham E.J."/>
            <person name="Rechtsteiner A."/>
            <person name="Rho M."/>
            <person name="Rogozin I.B."/>
            <person name="Sakarya O."/>
            <person name="Salamov A."/>
            <person name="Schaack S."/>
            <person name="Shapiro H."/>
            <person name="Shiga Y."/>
            <person name="Skalitzky C."/>
            <person name="Smith Z."/>
            <person name="Souvorov A."/>
            <person name="Sung W."/>
            <person name="Tang Z."/>
            <person name="Tsuchiya D."/>
            <person name="Tu H."/>
            <person name="Vos H."/>
            <person name="Wang M."/>
            <person name="Wolf Y.I."/>
            <person name="Yamagata H."/>
            <person name="Yamada T."/>
            <person name="Ye Y."/>
            <person name="Shaw J.R."/>
            <person name="Andrews J."/>
            <person name="Crease T.J."/>
            <person name="Tang H."/>
            <person name="Lucas S.M."/>
            <person name="Robertson H.M."/>
            <person name="Bork P."/>
            <person name="Koonin E.V."/>
            <person name="Zdobnov E.M."/>
            <person name="Grigoriev I.V."/>
            <person name="Lynch M."/>
            <person name="Boore J.L."/>
        </authorList>
    </citation>
    <scope>NUCLEOTIDE SEQUENCE [LARGE SCALE GENOMIC DNA]</scope>
</reference>
<dbReference type="CDD" id="cd05380">
    <property type="entry name" value="CAP_euk"/>
    <property type="match status" value="1"/>
</dbReference>
<protein>
    <recommendedName>
        <fullName evidence="1">SCP domain-containing protein</fullName>
    </recommendedName>
</protein>
<dbReference type="InterPro" id="IPR001283">
    <property type="entry name" value="CRISP-related"/>
</dbReference>
<evidence type="ECO:0000313" key="2">
    <source>
        <dbReference type="EMBL" id="EFX86983.1"/>
    </source>
</evidence>
<dbReference type="FunFam" id="3.40.33.10:FF:000035">
    <property type="entry name" value="CRISP3: cysteine-rich secretory protein, putative"/>
    <property type="match status" value="1"/>
</dbReference>
<dbReference type="eggNOG" id="KOG3017">
    <property type="taxonomic scope" value="Eukaryota"/>
</dbReference>
<dbReference type="Gene3D" id="3.40.33.10">
    <property type="entry name" value="CAP"/>
    <property type="match status" value="1"/>
</dbReference>